<dbReference type="InterPro" id="IPR037058">
    <property type="entry name" value="Falgellar_hook_FlgE_sf"/>
</dbReference>
<dbReference type="InterPro" id="IPR053967">
    <property type="entry name" value="LlgE_F_G-like_D1"/>
</dbReference>
<dbReference type="Gene3D" id="2.60.98.20">
    <property type="entry name" value="Flagellar hook protein FlgE"/>
    <property type="match status" value="1"/>
</dbReference>
<evidence type="ECO:0000259" key="7">
    <source>
        <dbReference type="Pfam" id="PF06429"/>
    </source>
</evidence>
<comment type="similarity">
    <text evidence="2 5">Belongs to the flagella basal body rod proteins family.</text>
</comment>
<evidence type="ECO:0000256" key="1">
    <source>
        <dbReference type="ARBA" id="ARBA00004117"/>
    </source>
</evidence>
<evidence type="ECO:0000259" key="6">
    <source>
        <dbReference type="Pfam" id="PF00460"/>
    </source>
</evidence>
<dbReference type="GO" id="GO:0005829">
    <property type="term" value="C:cytosol"/>
    <property type="evidence" value="ECO:0007669"/>
    <property type="project" value="TreeGrafter"/>
</dbReference>
<proteinExistence type="inferred from homology"/>
<dbReference type="GO" id="GO:0071978">
    <property type="term" value="P:bacterial-type flagellum-dependent swarming motility"/>
    <property type="evidence" value="ECO:0007669"/>
    <property type="project" value="TreeGrafter"/>
</dbReference>
<comment type="subcellular location">
    <subcellularLocation>
        <location evidence="1 5">Bacterial flagellum basal body</location>
    </subcellularLocation>
</comment>
<dbReference type="Proteomes" id="UP000198284">
    <property type="component" value="Unassembled WGS sequence"/>
</dbReference>
<dbReference type="NCBIfam" id="NF004238">
    <property type="entry name" value="PRK05682.1-1"/>
    <property type="match status" value="1"/>
</dbReference>
<sequence>MSFQQGLSGLNGASKMLETLGNNIANANTAGFKQSNVQFSDVYATAFAGSVSGQVGIGTKVSQVSQQFGQGNITSTSNSMDLAINGGGFFRLNDNGAIVYSRNGQFNLDKDGHVVNASGAHLTGYAVDPTTGKIASGAPSDIVINTADLKPSATSTVKAQLNLNSQATTLTPALFDPTKPDTYSNATSVNVYDSLGNTIVLQTYYVKTGANSWNVYATGGGTLTPATTPATPVAQITFDSKGALATQAYVDPATGVANPALKPTVNVPLPATSAAAPLSVTLDFNDKNMQTTQFGAPFSVNALNQDGYTSGRLAGFTTGADGLITGRYTNGKNALLGQVVLANFTNPNGLQPLGNNAWAETPTSGVPLVGAPETGSLGTLQASAVEDSNVDLTAELVAMITAQRVYQANAQTIKTQDQVLQTIVNLR</sequence>
<keyword evidence="11" id="KW-1185">Reference proteome</keyword>
<gene>
    <name evidence="10" type="ORF">SAMN06265795_104120</name>
</gene>
<dbReference type="GO" id="GO:0009425">
    <property type="term" value="C:bacterial-type flagellum basal body"/>
    <property type="evidence" value="ECO:0007669"/>
    <property type="project" value="UniProtKB-SubCell"/>
</dbReference>
<dbReference type="OrthoDB" id="8578401at2"/>
<dbReference type="PROSITE" id="PS00588">
    <property type="entry name" value="FLAGELLA_BB_ROD"/>
    <property type="match status" value="1"/>
</dbReference>
<dbReference type="InterPro" id="IPR011491">
    <property type="entry name" value="FlgE_D2"/>
</dbReference>
<dbReference type="Pfam" id="PF06429">
    <property type="entry name" value="Flg_bbr_C"/>
    <property type="match status" value="1"/>
</dbReference>
<evidence type="ECO:0000313" key="10">
    <source>
        <dbReference type="EMBL" id="SNS60996.1"/>
    </source>
</evidence>
<dbReference type="Pfam" id="PF00460">
    <property type="entry name" value="Flg_bb_rod"/>
    <property type="match status" value="1"/>
</dbReference>
<evidence type="ECO:0000256" key="2">
    <source>
        <dbReference type="ARBA" id="ARBA00009677"/>
    </source>
</evidence>
<name>A0A239FV33_9BURK</name>
<dbReference type="GO" id="GO:0009424">
    <property type="term" value="C:bacterial-type flagellum hook"/>
    <property type="evidence" value="ECO:0007669"/>
    <property type="project" value="TreeGrafter"/>
</dbReference>
<protein>
    <recommendedName>
        <fullName evidence="3 5">Flagellar hook protein FlgE</fullName>
    </recommendedName>
</protein>
<keyword evidence="10" id="KW-0282">Flagellum</keyword>
<feature type="domain" description="Flagellar hook protein FlgE/F/G-like D1" evidence="9">
    <location>
        <begin position="83"/>
        <end position="144"/>
    </location>
</feature>
<dbReference type="InterPro" id="IPR001444">
    <property type="entry name" value="Flag_bb_rod_N"/>
</dbReference>
<evidence type="ECO:0000256" key="3">
    <source>
        <dbReference type="ARBA" id="ARBA00019015"/>
    </source>
</evidence>
<evidence type="ECO:0000256" key="5">
    <source>
        <dbReference type="RuleBase" id="RU362116"/>
    </source>
</evidence>
<keyword evidence="10" id="KW-0966">Cell projection</keyword>
<feature type="domain" description="Flagellar basal body rod protein N-terminal" evidence="6">
    <location>
        <begin position="6"/>
        <end position="33"/>
    </location>
</feature>
<dbReference type="SUPFAM" id="SSF117143">
    <property type="entry name" value="Flagellar hook protein flgE"/>
    <property type="match status" value="1"/>
</dbReference>
<reference evidence="10 11" key="1">
    <citation type="submission" date="2017-06" db="EMBL/GenBank/DDBJ databases">
        <authorList>
            <person name="Kim H.J."/>
            <person name="Triplett B.A."/>
        </authorList>
    </citation>
    <scope>NUCLEOTIDE SEQUENCE [LARGE SCALE GENOMIC DNA]</scope>
    <source>
        <strain evidence="10 11">U15</strain>
    </source>
</reference>
<dbReference type="EMBL" id="FZOT01000004">
    <property type="protein sequence ID" value="SNS60996.1"/>
    <property type="molecule type" value="Genomic_DNA"/>
</dbReference>
<keyword evidence="4 5" id="KW-0975">Bacterial flagellum</keyword>
<dbReference type="InterPro" id="IPR010930">
    <property type="entry name" value="Flg_bb/hook_C_dom"/>
</dbReference>
<keyword evidence="10" id="KW-0969">Cilium</keyword>
<dbReference type="Pfam" id="PF07559">
    <property type="entry name" value="FlgE_D2"/>
    <property type="match status" value="1"/>
</dbReference>
<evidence type="ECO:0000259" key="8">
    <source>
        <dbReference type="Pfam" id="PF07559"/>
    </source>
</evidence>
<feature type="domain" description="Flagellar basal-body/hook protein C-terminal" evidence="7">
    <location>
        <begin position="382"/>
        <end position="426"/>
    </location>
</feature>
<evidence type="ECO:0000256" key="4">
    <source>
        <dbReference type="ARBA" id="ARBA00023143"/>
    </source>
</evidence>
<dbReference type="AlphaFoldDB" id="A0A239FV33"/>
<evidence type="ECO:0000313" key="11">
    <source>
        <dbReference type="Proteomes" id="UP000198284"/>
    </source>
</evidence>
<dbReference type="PANTHER" id="PTHR30435">
    <property type="entry name" value="FLAGELLAR PROTEIN"/>
    <property type="match status" value="1"/>
</dbReference>
<dbReference type="InterPro" id="IPR037925">
    <property type="entry name" value="FlgE/F/G-like"/>
</dbReference>
<dbReference type="NCBIfam" id="TIGR03506">
    <property type="entry name" value="FlgEFG_subfam"/>
    <property type="match status" value="1"/>
</dbReference>
<dbReference type="InterPro" id="IPR019776">
    <property type="entry name" value="Flagellar_basal_body_rod_CS"/>
</dbReference>
<feature type="domain" description="Flagellar hook protein FlgE D2" evidence="8">
    <location>
        <begin position="162"/>
        <end position="308"/>
    </location>
</feature>
<dbReference type="PANTHER" id="PTHR30435:SF1">
    <property type="entry name" value="FLAGELLAR HOOK PROTEIN FLGE"/>
    <property type="match status" value="1"/>
</dbReference>
<organism evidence="10 11">
    <name type="scientific">Noviherbaspirillum humi</name>
    <dbReference type="NCBI Taxonomy" id="1688639"/>
    <lineage>
        <taxon>Bacteria</taxon>
        <taxon>Pseudomonadati</taxon>
        <taxon>Pseudomonadota</taxon>
        <taxon>Betaproteobacteria</taxon>
        <taxon>Burkholderiales</taxon>
        <taxon>Oxalobacteraceae</taxon>
        <taxon>Noviherbaspirillum</taxon>
    </lineage>
</organism>
<comment type="function">
    <text evidence="5">A flexible structure which links the flagellar filament to the drive apparatus in the basal body.</text>
</comment>
<dbReference type="Pfam" id="PF22692">
    <property type="entry name" value="LlgE_F_G_D1"/>
    <property type="match status" value="1"/>
</dbReference>
<accession>A0A239FV33</accession>
<dbReference type="RefSeq" id="WP_089398971.1">
    <property type="nucleotide sequence ID" value="NZ_FZOT01000004.1"/>
</dbReference>
<evidence type="ECO:0000259" key="9">
    <source>
        <dbReference type="Pfam" id="PF22692"/>
    </source>
</evidence>
<dbReference type="InterPro" id="IPR020013">
    <property type="entry name" value="Flagellar_FlgE/F/G"/>
</dbReference>